<evidence type="ECO:0000313" key="1">
    <source>
        <dbReference type="EMBL" id="GAH52234.1"/>
    </source>
</evidence>
<organism evidence="1">
    <name type="scientific">marine sediment metagenome</name>
    <dbReference type="NCBI Taxonomy" id="412755"/>
    <lineage>
        <taxon>unclassified sequences</taxon>
        <taxon>metagenomes</taxon>
        <taxon>ecological metagenomes</taxon>
    </lineage>
</organism>
<feature type="non-terminal residue" evidence="1">
    <location>
        <position position="1"/>
    </location>
</feature>
<comment type="caution">
    <text evidence="1">The sequence shown here is derived from an EMBL/GenBank/DDBJ whole genome shotgun (WGS) entry which is preliminary data.</text>
</comment>
<protein>
    <submittedName>
        <fullName evidence="1">Uncharacterized protein</fullName>
    </submittedName>
</protein>
<name>X1HEH0_9ZZZZ</name>
<accession>X1HEH0</accession>
<dbReference type="AlphaFoldDB" id="X1HEH0"/>
<dbReference type="EMBL" id="BARU01023362">
    <property type="protein sequence ID" value="GAH52234.1"/>
    <property type="molecule type" value="Genomic_DNA"/>
</dbReference>
<gene>
    <name evidence="1" type="ORF">S03H2_37925</name>
</gene>
<reference evidence="1" key="1">
    <citation type="journal article" date="2014" name="Front. Microbiol.">
        <title>High frequency of phylogenetically diverse reductive dehalogenase-homologous genes in deep subseafloor sedimentary metagenomes.</title>
        <authorList>
            <person name="Kawai M."/>
            <person name="Futagami T."/>
            <person name="Toyoda A."/>
            <person name="Takaki Y."/>
            <person name="Nishi S."/>
            <person name="Hori S."/>
            <person name="Arai W."/>
            <person name="Tsubouchi T."/>
            <person name="Morono Y."/>
            <person name="Uchiyama I."/>
            <person name="Ito T."/>
            <person name="Fujiyama A."/>
            <person name="Inagaki F."/>
            <person name="Takami H."/>
        </authorList>
    </citation>
    <scope>NUCLEOTIDE SEQUENCE</scope>
    <source>
        <strain evidence="1">Expedition CK06-06</strain>
    </source>
</reference>
<sequence length="278" mass="31853">TYDTFTNSSSSLVNISMNILTLKDDIVYFRLVVSDKLGNIKTLDNFTFWIVKDFNNHLDFIVECLEDDSLYDLNLNDMIDITVKTIPYDNDITSVTVSTFYESFNLTNIFEEGSSIYFSDEIFEDIQLNSTFYNIIPGEFTSIPVEVSLYQGTQEITSKTIPILVTDTIFTDIVNISNIEIDYDIIPQTDNVWMSFTLGMNTYKNDHEIPYVINGKYAEVRIINSNNQTVDIIFLKPISDNIGSQDYLNIDINNNLFYVPLPSLQSGENICHIDEVII</sequence>
<proteinExistence type="predicted"/>
<feature type="non-terminal residue" evidence="1">
    <location>
        <position position="278"/>
    </location>
</feature>